<evidence type="ECO:0000313" key="2">
    <source>
        <dbReference type="EMBL" id="RDX49645.1"/>
    </source>
</evidence>
<name>A0A371DAT5_9APHY</name>
<proteinExistence type="predicted"/>
<evidence type="ECO:0000256" key="1">
    <source>
        <dbReference type="SAM" id="MobiDB-lite"/>
    </source>
</evidence>
<feature type="compositionally biased region" description="Polar residues" evidence="1">
    <location>
        <begin position="11"/>
        <end position="24"/>
    </location>
</feature>
<organism evidence="2 3">
    <name type="scientific">Lentinus brumalis</name>
    <dbReference type="NCBI Taxonomy" id="2498619"/>
    <lineage>
        <taxon>Eukaryota</taxon>
        <taxon>Fungi</taxon>
        <taxon>Dikarya</taxon>
        <taxon>Basidiomycota</taxon>
        <taxon>Agaricomycotina</taxon>
        <taxon>Agaricomycetes</taxon>
        <taxon>Polyporales</taxon>
        <taxon>Polyporaceae</taxon>
        <taxon>Lentinus</taxon>
    </lineage>
</organism>
<keyword evidence="3" id="KW-1185">Reference proteome</keyword>
<accession>A0A371DAT5</accession>
<gene>
    <name evidence="2" type="ORF">OH76DRAFT_522738</name>
</gene>
<evidence type="ECO:0000313" key="3">
    <source>
        <dbReference type="Proteomes" id="UP000256964"/>
    </source>
</evidence>
<dbReference type="Proteomes" id="UP000256964">
    <property type="component" value="Unassembled WGS sequence"/>
</dbReference>
<protein>
    <submittedName>
        <fullName evidence="2">Uncharacterized protein</fullName>
    </submittedName>
</protein>
<dbReference type="AlphaFoldDB" id="A0A371DAT5"/>
<sequence>MQYHFPEFQDIGQSNSAMSPGQATRTLAALEDQWAPEFASVIKTDHDTGYHYPLGPLHSAHRDFHKAIVAAGLTPGHPYEE</sequence>
<reference evidence="2 3" key="1">
    <citation type="journal article" date="2018" name="Biotechnol. Biofuels">
        <title>Integrative visual omics of the white-rot fungus Polyporus brumalis exposes the biotechnological potential of its oxidative enzymes for delignifying raw plant biomass.</title>
        <authorList>
            <person name="Miyauchi S."/>
            <person name="Rancon A."/>
            <person name="Drula E."/>
            <person name="Hage H."/>
            <person name="Chaduli D."/>
            <person name="Favel A."/>
            <person name="Grisel S."/>
            <person name="Henrissat B."/>
            <person name="Herpoel-Gimbert I."/>
            <person name="Ruiz-Duenas F.J."/>
            <person name="Chevret D."/>
            <person name="Hainaut M."/>
            <person name="Lin J."/>
            <person name="Wang M."/>
            <person name="Pangilinan J."/>
            <person name="Lipzen A."/>
            <person name="Lesage-Meessen L."/>
            <person name="Navarro D."/>
            <person name="Riley R."/>
            <person name="Grigoriev I.V."/>
            <person name="Zhou S."/>
            <person name="Raouche S."/>
            <person name="Rosso M.N."/>
        </authorList>
    </citation>
    <scope>NUCLEOTIDE SEQUENCE [LARGE SCALE GENOMIC DNA]</scope>
    <source>
        <strain evidence="2 3">BRFM 1820</strain>
    </source>
</reference>
<dbReference type="EMBL" id="KZ857404">
    <property type="protein sequence ID" value="RDX49645.1"/>
    <property type="molecule type" value="Genomic_DNA"/>
</dbReference>
<feature type="region of interest" description="Disordered" evidence="1">
    <location>
        <begin position="1"/>
        <end position="24"/>
    </location>
</feature>